<evidence type="ECO:0000313" key="2">
    <source>
        <dbReference type="Proteomes" id="UP000252415"/>
    </source>
</evidence>
<dbReference type="RefSeq" id="WP_114379114.1">
    <property type="nucleotide sequence ID" value="NZ_QPJD01000003.1"/>
</dbReference>
<proteinExistence type="predicted"/>
<gene>
    <name evidence="1" type="ORF">DFP97_103297</name>
</gene>
<dbReference type="AlphaFoldDB" id="A0A368W832"/>
<comment type="caution">
    <text evidence="1">The sequence shown here is derived from an EMBL/GenBank/DDBJ whole genome shotgun (WGS) entry which is preliminary data.</text>
</comment>
<keyword evidence="2" id="KW-1185">Reference proteome</keyword>
<organism evidence="1 2">
    <name type="scientific">Paenibacillus prosopidis</name>
    <dbReference type="NCBI Taxonomy" id="630520"/>
    <lineage>
        <taxon>Bacteria</taxon>
        <taxon>Bacillati</taxon>
        <taxon>Bacillota</taxon>
        <taxon>Bacilli</taxon>
        <taxon>Bacillales</taxon>
        <taxon>Paenibacillaceae</taxon>
        <taxon>Paenibacillus</taxon>
    </lineage>
</organism>
<evidence type="ECO:0000313" key="1">
    <source>
        <dbReference type="EMBL" id="RCW50277.1"/>
    </source>
</evidence>
<dbReference type="Proteomes" id="UP000252415">
    <property type="component" value="Unassembled WGS sequence"/>
</dbReference>
<reference evidence="1 2" key="1">
    <citation type="submission" date="2018-07" db="EMBL/GenBank/DDBJ databases">
        <title>Genomic Encyclopedia of Type Strains, Phase III (KMG-III): the genomes of soil and plant-associated and newly described type strains.</title>
        <authorList>
            <person name="Whitman W."/>
        </authorList>
    </citation>
    <scope>NUCLEOTIDE SEQUENCE [LARGE SCALE GENOMIC DNA]</scope>
    <source>
        <strain evidence="1 2">CECT 7506</strain>
    </source>
</reference>
<dbReference type="OrthoDB" id="2624420at2"/>
<protein>
    <submittedName>
        <fullName evidence="1">Uncharacterized protein</fullName>
    </submittedName>
</protein>
<dbReference type="EMBL" id="QPJD01000003">
    <property type="protein sequence ID" value="RCW50277.1"/>
    <property type="molecule type" value="Genomic_DNA"/>
</dbReference>
<name>A0A368W832_9BACL</name>
<sequence>MRTKTIAPIEGYENETIEILEIKDISDVRVVGFLSNNNPAYVQFFKNQKGNYEWSHIEKSANRSFTTYIIHESTNKAEFSKFMIVTNQANDIAKMQLGINEQVIEQEFIVNQKSVTWIDLPESQGKTYTFKYKYYDKEGNLIGDN</sequence>
<accession>A0A368W832</accession>